<reference evidence="2" key="3">
    <citation type="submission" date="2025-09" db="UniProtKB">
        <authorList>
            <consortium name="Ensembl"/>
        </authorList>
    </citation>
    <scope>IDENTIFICATION</scope>
</reference>
<dbReference type="PANTHER" id="PTHR28366">
    <property type="entry name" value="CHROMOSOME 1 OPEN READING FRAME 131"/>
    <property type="match status" value="1"/>
</dbReference>
<feature type="compositionally biased region" description="Basic and acidic residues" evidence="1">
    <location>
        <begin position="12"/>
        <end position="22"/>
    </location>
</feature>
<reference evidence="2 3" key="1">
    <citation type="journal article" date="2019" name="Proc. Natl. Acad. Sci. U.S.A.">
        <title>Regulatory changes in pterin and carotenoid genes underlie balanced color polymorphisms in the wall lizard.</title>
        <authorList>
            <person name="Andrade P."/>
            <person name="Pinho C."/>
            <person name="Perez I de Lanuza G."/>
            <person name="Afonso S."/>
            <person name="Brejcha J."/>
            <person name="Rubin C.J."/>
            <person name="Wallerman O."/>
            <person name="Pereira P."/>
            <person name="Sabatino S.J."/>
            <person name="Bellati A."/>
            <person name="Pellitteri-Rosa D."/>
            <person name="Bosakova Z."/>
            <person name="Bunikis I."/>
            <person name="Carretero M.A."/>
            <person name="Feiner N."/>
            <person name="Marsik P."/>
            <person name="Pauperio F."/>
            <person name="Salvi D."/>
            <person name="Soler L."/>
            <person name="While G.M."/>
            <person name="Uller T."/>
            <person name="Font E."/>
            <person name="Andersson L."/>
            <person name="Carneiro M."/>
        </authorList>
    </citation>
    <scope>NUCLEOTIDE SEQUENCE</scope>
</reference>
<dbReference type="PANTHER" id="PTHR28366:SF1">
    <property type="entry name" value="CHROMOSOME 1 OPEN READING FRAME 131"/>
    <property type="match status" value="1"/>
</dbReference>
<evidence type="ECO:0000313" key="3">
    <source>
        <dbReference type="Proteomes" id="UP000472272"/>
    </source>
</evidence>
<feature type="compositionally biased region" description="Polar residues" evidence="1">
    <location>
        <begin position="268"/>
        <end position="277"/>
    </location>
</feature>
<dbReference type="Ensembl" id="ENSPMRT00000008269.1">
    <property type="protein sequence ID" value="ENSPMRP00000007725.1"/>
    <property type="gene ID" value="ENSPMRG00000005223.1"/>
</dbReference>
<dbReference type="GO" id="GO:0042274">
    <property type="term" value="P:ribosomal small subunit biogenesis"/>
    <property type="evidence" value="ECO:0007669"/>
    <property type="project" value="Ensembl"/>
</dbReference>
<dbReference type="AlphaFoldDB" id="A0A670I7F5"/>
<proteinExistence type="predicted"/>
<protein>
    <submittedName>
        <fullName evidence="2">Chromosome 1 open reading frame 131</fullName>
    </submittedName>
</protein>
<dbReference type="GO" id="GO:0005694">
    <property type="term" value="C:chromosome"/>
    <property type="evidence" value="ECO:0007669"/>
    <property type="project" value="Ensembl"/>
</dbReference>
<gene>
    <name evidence="2" type="primary">C1orf131</name>
    <name evidence="2" type="synonym">FSAF1</name>
</gene>
<name>A0A670I7F5_PODMU</name>
<feature type="compositionally biased region" description="Basic and acidic residues" evidence="1">
    <location>
        <begin position="231"/>
        <end position="240"/>
    </location>
</feature>
<accession>A0A670I7F5</accession>
<organism evidence="2 3">
    <name type="scientific">Podarcis muralis</name>
    <name type="common">Wall lizard</name>
    <name type="synonym">Lacerta muralis</name>
    <dbReference type="NCBI Taxonomy" id="64176"/>
    <lineage>
        <taxon>Eukaryota</taxon>
        <taxon>Metazoa</taxon>
        <taxon>Chordata</taxon>
        <taxon>Craniata</taxon>
        <taxon>Vertebrata</taxon>
        <taxon>Euteleostomi</taxon>
        <taxon>Lepidosauria</taxon>
        <taxon>Squamata</taxon>
        <taxon>Bifurcata</taxon>
        <taxon>Unidentata</taxon>
        <taxon>Episquamata</taxon>
        <taxon>Laterata</taxon>
        <taxon>Lacertibaenia</taxon>
        <taxon>Lacertidae</taxon>
        <taxon>Podarcis</taxon>
    </lineage>
</organism>
<dbReference type="OMA" id="EVVQFHS"/>
<dbReference type="GO" id="GO:0032040">
    <property type="term" value="C:small-subunit processome"/>
    <property type="evidence" value="ECO:0007669"/>
    <property type="project" value="Ensembl"/>
</dbReference>
<reference evidence="2" key="2">
    <citation type="submission" date="2025-08" db="UniProtKB">
        <authorList>
            <consortium name="Ensembl"/>
        </authorList>
    </citation>
    <scope>IDENTIFICATION</scope>
</reference>
<sequence>MAATPAAGCELKPGEDDREEKGSASASCLLDAVLSSLYDFGESLPDGGGKKKSKKRNSNEKLTLAVSKTQVENKSMIPESGAVPLGKKNTASSFFESLKDELAYDCIHQKSTIPKSSSPDADTFKSARLGNTTEIEVVTFHGRRRKKKAKLEIAEDGGSKAELTVQENHAADQEFNLEKARLEVHRFGITGFEKKEQRVMEQERAIMLGAKPPKKQYLNYKILQQKIKETKAAKKEENMTENKPNSLKRQKKKGPEERKSKKKKKQSMLPTGQVGTFKNGTLILRSSDIKKIKSSKVIK</sequence>
<dbReference type="InterPro" id="IPR052852">
    <property type="entry name" value="SSU_Processome_Comp"/>
</dbReference>
<evidence type="ECO:0000313" key="2">
    <source>
        <dbReference type="Ensembl" id="ENSPMRP00000007725.1"/>
    </source>
</evidence>
<dbReference type="GeneTree" id="ENSGT00390000017022"/>
<feature type="region of interest" description="Disordered" evidence="1">
    <location>
        <begin position="42"/>
        <end position="64"/>
    </location>
</feature>
<dbReference type="InterPro" id="IPR027973">
    <property type="entry name" value="FSAF1-like"/>
</dbReference>
<dbReference type="Proteomes" id="UP000472272">
    <property type="component" value="Chromosome 3"/>
</dbReference>
<evidence type="ECO:0000256" key="1">
    <source>
        <dbReference type="SAM" id="MobiDB-lite"/>
    </source>
</evidence>
<dbReference type="Pfam" id="PF15375">
    <property type="entry name" value="FSAF1"/>
    <property type="match status" value="1"/>
</dbReference>
<feature type="region of interest" description="Disordered" evidence="1">
    <location>
        <begin position="231"/>
        <end position="277"/>
    </location>
</feature>
<keyword evidence="3" id="KW-1185">Reference proteome</keyword>
<feature type="region of interest" description="Disordered" evidence="1">
    <location>
        <begin position="1"/>
        <end position="23"/>
    </location>
</feature>